<dbReference type="InterPro" id="IPR000412">
    <property type="entry name" value="ABC_2_transport"/>
</dbReference>
<evidence type="ECO:0000313" key="9">
    <source>
        <dbReference type="Proteomes" id="UP000321248"/>
    </source>
</evidence>
<feature type="transmembrane region" description="Helical" evidence="6">
    <location>
        <begin position="244"/>
        <end position="265"/>
    </location>
</feature>
<protein>
    <recommendedName>
        <fullName evidence="6">Transport permease protein</fullName>
    </recommendedName>
</protein>
<dbReference type="RefSeq" id="WP_147891713.1">
    <property type="nucleotide sequence ID" value="NZ_VRTS01000005.1"/>
</dbReference>
<dbReference type="GO" id="GO:0140359">
    <property type="term" value="F:ABC-type transporter activity"/>
    <property type="evidence" value="ECO:0007669"/>
    <property type="project" value="InterPro"/>
</dbReference>
<keyword evidence="9" id="KW-1185">Reference proteome</keyword>
<sequence length="269" mass="29470">MNPENLHGVLSRELRPSPPNALSACWTLAWRAMLKIKHVPFQLFDVTVFPIMMTVMFTYLFGGALAGSTQAYLQYLLPGIVVQTIVFLTVYTGVGINTDITKGLFDRFRSMPIWQPAPIVGALLGDLARYALAALVVVIVGLILGFRPEAGFVGVVLAVALMLVFASALSWIWIIVGMLVRTPESVMTTSFLFLFPLTFISNIFVDPATMPGWLQVVVGINPVSHLASASRGLMHGNLAIQDVLWVQAASAVLTAVFATIAMRMYRRER</sequence>
<evidence type="ECO:0000256" key="3">
    <source>
        <dbReference type="ARBA" id="ARBA00022692"/>
    </source>
</evidence>
<gene>
    <name evidence="8" type="ORF">FU658_08640</name>
</gene>
<evidence type="ECO:0000256" key="4">
    <source>
        <dbReference type="ARBA" id="ARBA00022989"/>
    </source>
</evidence>
<evidence type="ECO:0000256" key="5">
    <source>
        <dbReference type="ARBA" id="ARBA00023136"/>
    </source>
</evidence>
<accession>A0A5C8KS82</accession>
<feature type="transmembrane region" description="Helical" evidence="6">
    <location>
        <begin position="150"/>
        <end position="174"/>
    </location>
</feature>
<keyword evidence="5 6" id="KW-0472">Membrane</keyword>
<evidence type="ECO:0000259" key="7">
    <source>
        <dbReference type="PROSITE" id="PS51012"/>
    </source>
</evidence>
<evidence type="ECO:0000313" key="8">
    <source>
        <dbReference type="EMBL" id="TXK62294.1"/>
    </source>
</evidence>
<evidence type="ECO:0000256" key="6">
    <source>
        <dbReference type="RuleBase" id="RU361157"/>
    </source>
</evidence>
<comment type="similarity">
    <text evidence="2 6">Belongs to the ABC-2 integral membrane protein family.</text>
</comment>
<keyword evidence="6" id="KW-1003">Cell membrane</keyword>
<dbReference type="PANTHER" id="PTHR43229:SF2">
    <property type="entry name" value="NODULATION PROTEIN J"/>
    <property type="match status" value="1"/>
</dbReference>
<feature type="transmembrane region" description="Helical" evidence="6">
    <location>
        <begin position="186"/>
        <end position="205"/>
    </location>
</feature>
<comment type="subcellular location">
    <subcellularLocation>
        <location evidence="6">Cell inner membrane</location>
        <topology evidence="6">Multi-pass membrane protein</topology>
    </subcellularLocation>
    <subcellularLocation>
        <location evidence="1">Membrane</location>
        <topology evidence="1">Multi-pass membrane protein</topology>
    </subcellularLocation>
</comment>
<dbReference type="InterPro" id="IPR051784">
    <property type="entry name" value="Nod_factor_ABC_transporter"/>
</dbReference>
<feature type="transmembrane region" description="Helical" evidence="6">
    <location>
        <begin position="43"/>
        <end position="66"/>
    </location>
</feature>
<dbReference type="InterPro" id="IPR047817">
    <property type="entry name" value="ABC2_TM_bact-type"/>
</dbReference>
<dbReference type="Pfam" id="PF01061">
    <property type="entry name" value="ABC2_membrane"/>
    <property type="match status" value="1"/>
</dbReference>
<dbReference type="OrthoDB" id="8988363at2"/>
<keyword evidence="3 6" id="KW-0812">Transmembrane</keyword>
<dbReference type="PROSITE" id="PS51012">
    <property type="entry name" value="ABC_TM2"/>
    <property type="match status" value="1"/>
</dbReference>
<dbReference type="EMBL" id="VRTS01000005">
    <property type="protein sequence ID" value="TXK62294.1"/>
    <property type="molecule type" value="Genomic_DNA"/>
</dbReference>
<name>A0A5C8KS82_9GAMM</name>
<evidence type="ECO:0000256" key="1">
    <source>
        <dbReference type="ARBA" id="ARBA00004141"/>
    </source>
</evidence>
<feature type="domain" description="ABC transmembrane type-2" evidence="7">
    <location>
        <begin position="41"/>
        <end position="268"/>
    </location>
</feature>
<organism evidence="8 9">
    <name type="scientific">Alkalisalibacterium limincola</name>
    <dbReference type="NCBI Taxonomy" id="2699169"/>
    <lineage>
        <taxon>Bacteria</taxon>
        <taxon>Pseudomonadati</taxon>
        <taxon>Pseudomonadota</taxon>
        <taxon>Gammaproteobacteria</taxon>
        <taxon>Lysobacterales</taxon>
        <taxon>Lysobacteraceae</taxon>
        <taxon>Alkalisalibacterium</taxon>
    </lineage>
</organism>
<dbReference type="GO" id="GO:0043190">
    <property type="term" value="C:ATP-binding cassette (ABC) transporter complex"/>
    <property type="evidence" value="ECO:0007669"/>
    <property type="project" value="InterPro"/>
</dbReference>
<proteinExistence type="inferred from homology"/>
<dbReference type="Proteomes" id="UP000321248">
    <property type="component" value="Unassembled WGS sequence"/>
</dbReference>
<dbReference type="InterPro" id="IPR013525">
    <property type="entry name" value="ABC2_TM"/>
</dbReference>
<dbReference type="PANTHER" id="PTHR43229">
    <property type="entry name" value="NODULATION PROTEIN J"/>
    <property type="match status" value="1"/>
</dbReference>
<evidence type="ECO:0000256" key="2">
    <source>
        <dbReference type="ARBA" id="ARBA00007783"/>
    </source>
</evidence>
<comment type="caution">
    <text evidence="8">The sequence shown here is derived from an EMBL/GenBank/DDBJ whole genome shotgun (WGS) entry which is preliminary data.</text>
</comment>
<dbReference type="AlphaFoldDB" id="A0A5C8KS82"/>
<reference evidence="8 9" key="1">
    <citation type="submission" date="2019-08" db="EMBL/GenBank/DDBJ databases">
        <authorList>
            <person name="Karlyshev A.V."/>
        </authorList>
    </citation>
    <scope>NUCLEOTIDE SEQUENCE [LARGE SCALE GENOMIC DNA]</scope>
    <source>
        <strain evidence="8 9">Alg18-2.2</strain>
    </source>
</reference>
<feature type="transmembrane region" description="Helical" evidence="6">
    <location>
        <begin position="72"/>
        <end position="96"/>
    </location>
</feature>
<dbReference type="PIRSF" id="PIRSF006648">
    <property type="entry name" value="DrrB"/>
    <property type="match status" value="1"/>
</dbReference>
<keyword evidence="6" id="KW-0813">Transport</keyword>
<feature type="transmembrane region" description="Helical" evidence="6">
    <location>
        <begin position="117"/>
        <end position="144"/>
    </location>
</feature>
<keyword evidence="4 6" id="KW-1133">Transmembrane helix</keyword>